<evidence type="ECO:0000259" key="6">
    <source>
        <dbReference type="PROSITE" id="PS50059"/>
    </source>
</evidence>
<evidence type="ECO:0000256" key="5">
    <source>
        <dbReference type="RuleBase" id="RU003915"/>
    </source>
</evidence>
<keyword evidence="8" id="KW-1185">Reference proteome</keyword>
<keyword evidence="2 4" id="KW-0697">Rotamase</keyword>
<organism evidence="7 8">
    <name type="scientific">Trebonia kvetii</name>
    <dbReference type="NCBI Taxonomy" id="2480626"/>
    <lineage>
        <taxon>Bacteria</taxon>
        <taxon>Bacillati</taxon>
        <taxon>Actinomycetota</taxon>
        <taxon>Actinomycetes</taxon>
        <taxon>Streptosporangiales</taxon>
        <taxon>Treboniaceae</taxon>
        <taxon>Trebonia</taxon>
    </lineage>
</organism>
<dbReference type="Pfam" id="PF00254">
    <property type="entry name" value="FKBP_C"/>
    <property type="match status" value="2"/>
</dbReference>
<proteinExistence type="inferred from homology"/>
<protein>
    <recommendedName>
        <fullName evidence="5">Peptidyl-prolyl cis-trans isomerase</fullName>
        <ecNumber evidence="5">5.2.1.8</ecNumber>
    </recommendedName>
</protein>
<dbReference type="InterPro" id="IPR044609">
    <property type="entry name" value="FKBP2/11"/>
</dbReference>
<dbReference type="Proteomes" id="UP000460272">
    <property type="component" value="Unassembled WGS sequence"/>
</dbReference>
<evidence type="ECO:0000256" key="4">
    <source>
        <dbReference type="PROSITE-ProRule" id="PRU00277"/>
    </source>
</evidence>
<comment type="caution">
    <text evidence="7">The sequence shown here is derived from an EMBL/GenBank/DDBJ whole genome shotgun (WGS) entry which is preliminary data.</text>
</comment>
<feature type="domain" description="PPIase FKBP-type" evidence="6">
    <location>
        <begin position="54"/>
        <end position="138"/>
    </location>
</feature>
<dbReference type="SUPFAM" id="SSF54534">
    <property type="entry name" value="FKBP-like"/>
    <property type="match status" value="2"/>
</dbReference>
<dbReference type="Gene3D" id="3.10.50.40">
    <property type="match status" value="2"/>
</dbReference>
<reference evidence="7 8" key="1">
    <citation type="submission" date="2018-11" db="EMBL/GenBank/DDBJ databases">
        <title>Trebonia kvetii gen.nov., sp.nov., a novel acidophilic actinobacterium, and proposal of the new actinobacterial family Treboniaceae fam. nov.</title>
        <authorList>
            <person name="Rapoport D."/>
            <person name="Sagova-Mareckova M."/>
            <person name="Sedlacek I."/>
            <person name="Provaznik J."/>
            <person name="Kralova S."/>
            <person name="Pavlinic D."/>
            <person name="Benes V."/>
            <person name="Kopecky J."/>
        </authorList>
    </citation>
    <scope>NUCLEOTIDE SEQUENCE [LARGE SCALE GENOMIC DNA]</scope>
    <source>
        <strain evidence="7 8">15Tr583</strain>
    </source>
</reference>
<dbReference type="PROSITE" id="PS50059">
    <property type="entry name" value="FKBP_PPIASE"/>
    <property type="match status" value="2"/>
</dbReference>
<evidence type="ECO:0000256" key="1">
    <source>
        <dbReference type="ARBA" id="ARBA00000971"/>
    </source>
</evidence>
<comment type="catalytic activity">
    <reaction evidence="1 4 5">
        <text>[protein]-peptidylproline (omega=180) = [protein]-peptidylproline (omega=0)</text>
        <dbReference type="Rhea" id="RHEA:16237"/>
        <dbReference type="Rhea" id="RHEA-COMP:10747"/>
        <dbReference type="Rhea" id="RHEA-COMP:10748"/>
        <dbReference type="ChEBI" id="CHEBI:83833"/>
        <dbReference type="ChEBI" id="CHEBI:83834"/>
        <dbReference type="EC" id="5.2.1.8"/>
    </reaction>
</comment>
<dbReference type="EMBL" id="RPFW01000006">
    <property type="protein sequence ID" value="TVZ01559.1"/>
    <property type="molecule type" value="Genomic_DNA"/>
</dbReference>
<dbReference type="OrthoDB" id="25996at2"/>
<keyword evidence="3 4" id="KW-0413">Isomerase</keyword>
<dbReference type="InterPro" id="IPR001179">
    <property type="entry name" value="PPIase_FKBP_dom"/>
</dbReference>
<accession>A0A6P2BR54</accession>
<dbReference type="EC" id="5.2.1.8" evidence="5"/>
<evidence type="ECO:0000256" key="3">
    <source>
        <dbReference type="ARBA" id="ARBA00023235"/>
    </source>
</evidence>
<gene>
    <name evidence="7" type="ORF">EAS64_29125</name>
</gene>
<dbReference type="PANTHER" id="PTHR45779:SF7">
    <property type="entry name" value="PEPTIDYLPROLYL ISOMERASE"/>
    <property type="match status" value="1"/>
</dbReference>
<sequence length="289" mass="28963">MDTVLSNSAVTAAGSFGTAPDVTIPAQWAAPSLYVKTLIQGDGATMTAADGMIGNYVAYDWSGKTHKLIGWSYTAGKPSLFTGTLLPGLAKALIGQKAGSRILVVMPPADGFGSAGNSKAGVGAADTLVFVVDMESVFSTAGVPGTQVSDGGGWLPTVTAPAASSSSGPVVTIPAGATAPTAFQVKTLIKGTGPAVTKGENLAVQYTGVNWRTGKVFDSSWARNAPFTAVIGEGQVIKGWDLGLVGQTVGSRVLLVIPPADGYGKTGASSAGIKGTDTLVFVVDILAAA</sequence>
<evidence type="ECO:0000256" key="2">
    <source>
        <dbReference type="ARBA" id="ARBA00023110"/>
    </source>
</evidence>
<comment type="similarity">
    <text evidence="5">Belongs to the FKBP-type PPIase family.</text>
</comment>
<feature type="domain" description="PPIase FKBP-type" evidence="6">
    <location>
        <begin position="199"/>
        <end position="289"/>
    </location>
</feature>
<evidence type="ECO:0000313" key="7">
    <source>
        <dbReference type="EMBL" id="TVZ01559.1"/>
    </source>
</evidence>
<dbReference type="PANTHER" id="PTHR45779">
    <property type="entry name" value="PEPTIDYLPROLYL ISOMERASE"/>
    <property type="match status" value="1"/>
</dbReference>
<dbReference type="InterPro" id="IPR046357">
    <property type="entry name" value="PPIase_dom_sf"/>
</dbReference>
<evidence type="ECO:0000313" key="8">
    <source>
        <dbReference type="Proteomes" id="UP000460272"/>
    </source>
</evidence>
<dbReference type="GO" id="GO:0003755">
    <property type="term" value="F:peptidyl-prolyl cis-trans isomerase activity"/>
    <property type="evidence" value="ECO:0007669"/>
    <property type="project" value="UniProtKB-UniRule"/>
</dbReference>
<name>A0A6P2BR54_9ACTN</name>
<dbReference type="RefSeq" id="WP_145858260.1">
    <property type="nucleotide sequence ID" value="NZ_RPFW01000006.1"/>
</dbReference>
<dbReference type="AlphaFoldDB" id="A0A6P2BR54"/>